<dbReference type="PANTHER" id="PTHR43798">
    <property type="entry name" value="MONOACYLGLYCEROL LIPASE"/>
    <property type="match status" value="1"/>
</dbReference>
<dbReference type="STRING" id="1122997.GCA_000425285_00481"/>
<dbReference type="GO" id="GO:0016787">
    <property type="term" value="F:hydrolase activity"/>
    <property type="evidence" value="ECO:0007669"/>
    <property type="project" value="UniProtKB-KW"/>
</dbReference>
<organism evidence="3 4">
    <name type="scientific">Acidipropionibacterium jensenii</name>
    <dbReference type="NCBI Taxonomy" id="1749"/>
    <lineage>
        <taxon>Bacteria</taxon>
        <taxon>Bacillati</taxon>
        <taxon>Actinomycetota</taxon>
        <taxon>Actinomycetes</taxon>
        <taxon>Propionibacteriales</taxon>
        <taxon>Propionibacteriaceae</taxon>
        <taxon>Acidipropionibacterium</taxon>
    </lineage>
</organism>
<evidence type="ECO:0000259" key="1">
    <source>
        <dbReference type="Pfam" id="PF12697"/>
    </source>
</evidence>
<dbReference type="Pfam" id="PF12697">
    <property type="entry name" value="Abhydrolase_6"/>
    <property type="match status" value="1"/>
</dbReference>
<dbReference type="EMBL" id="CP025570">
    <property type="protein sequence ID" value="AZZ39102.1"/>
    <property type="molecule type" value="Genomic_DNA"/>
</dbReference>
<dbReference type="SUPFAM" id="SSF53474">
    <property type="entry name" value="alpha/beta-Hydrolases"/>
    <property type="match status" value="1"/>
</dbReference>
<keyword evidence="2" id="KW-0378">Hydrolase</keyword>
<reference evidence="5" key="1">
    <citation type="submission" date="2017-12" db="EMBL/GenBank/DDBJ databases">
        <title>Whole genome sequencing of Acidipropionibacterium jensenii strains JS279 and JS280.</title>
        <authorList>
            <person name="Deptula P."/>
            <person name="Laine P."/>
            <person name="Smolander O.-P."/>
            <person name="Paulin L."/>
            <person name="Auvinen P."/>
            <person name="Varmanen P."/>
        </authorList>
    </citation>
    <scope>NUCLEOTIDE SEQUENCE [LARGE SCALE GENOMIC DNA]</scope>
    <source>
        <strain evidence="5">JS280</strain>
    </source>
</reference>
<dbReference type="InterPro" id="IPR029058">
    <property type="entry name" value="AB_hydrolase_fold"/>
</dbReference>
<dbReference type="InterPro" id="IPR050266">
    <property type="entry name" value="AB_hydrolase_sf"/>
</dbReference>
<evidence type="ECO:0000313" key="4">
    <source>
        <dbReference type="Proteomes" id="UP000277858"/>
    </source>
</evidence>
<name>A0A3S4V447_9ACTN</name>
<dbReference type="KEGG" id="aji:C0Z10_04335"/>
<dbReference type="AlphaFoldDB" id="A0A3S4V447"/>
<dbReference type="Proteomes" id="UP000277858">
    <property type="component" value="Chromosome"/>
</dbReference>
<keyword evidence="4" id="KW-1185">Reference proteome</keyword>
<accession>A0A3S4V447</accession>
<sequence>MTDEIVETPTSAGPRQVRLRIRHGRGPAALLMSGAAQSSELWRPVVEDLPDRLVVSYDRPGMGGTRWPGRLPSLAEEAQTATALARRIGPPVILVAHSMAAFHAEAMIREHPDLVAGLVLVDPSVEWHARRPGPQGSRLAHTVRLAARSGLSGLGELTMATGTLLQTSWSAGRLRGYLRTHRLREVFADPDSLAMSTAELLAYPRQAWELMEVRAHHPWPGTATILLSAEHSHAEQEVDRQDRLARLLGAELRVVHGSRHLIMLDEPGAIAGAIRELS</sequence>
<evidence type="ECO:0000313" key="2">
    <source>
        <dbReference type="EMBL" id="AZZ39102.1"/>
    </source>
</evidence>
<gene>
    <name evidence="2" type="ORF">C0Z10_04335</name>
    <name evidence="3" type="ORF">NCTC13652_02561</name>
</gene>
<dbReference type="GeneID" id="82885259"/>
<dbReference type="EMBL" id="LR134473">
    <property type="protein sequence ID" value="VEI04332.1"/>
    <property type="molecule type" value="Genomic_DNA"/>
</dbReference>
<protein>
    <submittedName>
        <fullName evidence="2">Alpha/beta hydrolase</fullName>
    </submittedName>
    <submittedName>
        <fullName evidence="3">Putative magnesium chelatase accessory protein</fullName>
    </submittedName>
</protein>
<evidence type="ECO:0000313" key="5">
    <source>
        <dbReference type="Proteomes" id="UP000285875"/>
    </source>
</evidence>
<feature type="domain" description="AB hydrolase-1" evidence="1">
    <location>
        <begin position="30"/>
        <end position="272"/>
    </location>
</feature>
<reference evidence="3 4" key="2">
    <citation type="submission" date="2018-12" db="EMBL/GenBank/DDBJ databases">
        <authorList>
            <consortium name="Pathogen Informatics"/>
        </authorList>
    </citation>
    <scope>NUCLEOTIDE SEQUENCE [LARGE SCALE GENOMIC DNA]</scope>
    <source>
        <strain evidence="3 4">NCTC13652</strain>
    </source>
</reference>
<dbReference type="OrthoDB" id="7185741at2"/>
<proteinExistence type="predicted"/>
<reference evidence="2" key="3">
    <citation type="journal article" date="2019" name="Microorganisms">
        <title>Red-Brown Pigmentation of Acidipropionibacterium jensenii Is Tied to Haemolytic Activity and cyl-Like Gene Cluster.</title>
        <authorList>
            <person name="Deptula P."/>
            <person name="Loivamaa I."/>
            <person name="Smolander O.P."/>
            <person name="Laine P."/>
            <person name="Roberts R.J."/>
            <person name="Piironen V."/>
            <person name="Paulin L."/>
            <person name="Savijoki K."/>
            <person name="Auvinen P."/>
            <person name="Varmanen P."/>
        </authorList>
    </citation>
    <scope>NUCLEOTIDE SEQUENCE</scope>
    <source>
        <strain evidence="2">JS280</strain>
    </source>
</reference>
<dbReference type="Proteomes" id="UP000285875">
    <property type="component" value="Chromosome"/>
</dbReference>
<evidence type="ECO:0000313" key="3">
    <source>
        <dbReference type="EMBL" id="VEI04332.1"/>
    </source>
</evidence>
<dbReference type="InterPro" id="IPR000073">
    <property type="entry name" value="AB_hydrolase_1"/>
</dbReference>
<dbReference type="RefSeq" id="WP_051238095.1">
    <property type="nucleotide sequence ID" value="NZ_CP025570.1"/>
</dbReference>
<dbReference type="Gene3D" id="3.40.50.1820">
    <property type="entry name" value="alpha/beta hydrolase"/>
    <property type="match status" value="1"/>
</dbReference>